<sequence length="70" mass="8082">MIESNHVNIVPKDSETCKFQVLAELLQMTIIQVYNTIAKYIPNNSKQKKLDNHITAFIIEDLHPFLVLKS</sequence>
<dbReference type="AlphaFoldDB" id="A0A9N9HI95"/>
<gene>
    <name evidence="1" type="ORF">CPELLU_LOCUS10612</name>
</gene>
<comment type="caution">
    <text evidence="1">The sequence shown here is derived from an EMBL/GenBank/DDBJ whole genome shotgun (WGS) entry which is preliminary data.</text>
</comment>
<reference evidence="1" key="1">
    <citation type="submission" date="2021-06" db="EMBL/GenBank/DDBJ databases">
        <authorList>
            <person name="Kallberg Y."/>
            <person name="Tangrot J."/>
            <person name="Rosling A."/>
        </authorList>
    </citation>
    <scope>NUCLEOTIDE SEQUENCE</scope>
    <source>
        <strain evidence="1">FL966</strain>
    </source>
</reference>
<evidence type="ECO:0000313" key="2">
    <source>
        <dbReference type="Proteomes" id="UP000789759"/>
    </source>
</evidence>
<dbReference type="Proteomes" id="UP000789759">
    <property type="component" value="Unassembled WGS sequence"/>
</dbReference>
<feature type="non-terminal residue" evidence="1">
    <location>
        <position position="70"/>
    </location>
</feature>
<protein>
    <submittedName>
        <fullName evidence="1">3268_t:CDS:1</fullName>
    </submittedName>
</protein>
<dbReference type="EMBL" id="CAJVQA010008825">
    <property type="protein sequence ID" value="CAG8677727.1"/>
    <property type="molecule type" value="Genomic_DNA"/>
</dbReference>
<dbReference type="OrthoDB" id="2491010at2759"/>
<evidence type="ECO:0000313" key="1">
    <source>
        <dbReference type="EMBL" id="CAG8677727.1"/>
    </source>
</evidence>
<accession>A0A9N9HI95</accession>
<keyword evidence="2" id="KW-1185">Reference proteome</keyword>
<proteinExistence type="predicted"/>
<name>A0A9N9HI95_9GLOM</name>
<organism evidence="1 2">
    <name type="scientific">Cetraspora pellucida</name>
    <dbReference type="NCBI Taxonomy" id="1433469"/>
    <lineage>
        <taxon>Eukaryota</taxon>
        <taxon>Fungi</taxon>
        <taxon>Fungi incertae sedis</taxon>
        <taxon>Mucoromycota</taxon>
        <taxon>Glomeromycotina</taxon>
        <taxon>Glomeromycetes</taxon>
        <taxon>Diversisporales</taxon>
        <taxon>Gigasporaceae</taxon>
        <taxon>Cetraspora</taxon>
    </lineage>
</organism>